<evidence type="ECO:0000259" key="2">
    <source>
        <dbReference type="Pfam" id="PF04264"/>
    </source>
</evidence>
<dbReference type="InterPro" id="IPR007372">
    <property type="entry name" value="Lipid/polyisoprenoid-bd_YceI"/>
</dbReference>
<proteinExistence type="predicted"/>
<accession>A0A1M6JNT0</accession>
<dbReference type="Proteomes" id="UP000184474">
    <property type="component" value="Unassembled WGS sequence"/>
</dbReference>
<dbReference type="SUPFAM" id="SSF101874">
    <property type="entry name" value="YceI-like"/>
    <property type="match status" value="1"/>
</dbReference>
<dbReference type="InterPro" id="IPR036761">
    <property type="entry name" value="TTHA0802/YceI-like_sf"/>
</dbReference>
<protein>
    <submittedName>
        <fullName evidence="3">YceI-like domain-containing protein</fullName>
    </submittedName>
</protein>
<dbReference type="Pfam" id="PF04264">
    <property type="entry name" value="YceI"/>
    <property type="match status" value="1"/>
</dbReference>
<sequence>MKSKMLLFVIALFAMTQAMAQNTLIDRAGVASFFSEAPMEDIEAVNKEVLGAIDLEKGTLAVSMFIKGFHFDKSLMEEHFNENYLESEKYPKATFKGKITDYANLDLTKTGTYTAEADGEMEIHGVKKPLKTRVEFKVTASTIEAKTAFEISVAEHDIEIPTLVIKNIAEFVDVKASFKFAR</sequence>
<evidence type="ECO:0000256" key="1">
    <source>
        <dbReference type="SAM" id="SignalP"/>
    </source>
</evidence>
<dbReference type="Gene3D" id="2.40.128.110">
    <property type="entry name" value="Lipid/polyisoprenoid-binding, YceI-like"/>
    <property type="match status" value="1"/>
</dbReference>
<dbReference type="RefSeq" id="WP_073118717.1">
    <property type="nucleotide sequence ID" value="NZ_FRAA01000001.1"/>
</dbReference>
<feature type="signal peptide" evidence="1">
    <location>
        <begin position="1"/>
        <end position="20"/>
    </location>
</feature>
<evidence type="ECO:0000313" key="4">
    <source>
        <dbReference type="Proteomes" id="UP000184474"/>
    </source>
</evidence>
<dbReference type="EMBL" id="FRAA01000001">
    <property type="protein sequence ID" value="SHJ48302.1"/>
    <property type="molecule type" value="Genomic_DNA"/>
</dbReference>
<keyword evidence="1" id="KW-0732">Signal</keyword>
<organism evidence="3 4">
    <name type="scientific">Reichenbachiella agariperforans</name>
    <dbReference type="NCBI Taxonomy" id="156994"/>
    <lineage>
        <taxon>Bacteria</taxon>
        <taxon>Pseudomonadati</taxon>
        <taxon>Bacteroidota</taxon>
        <taxon>Cytophagia</taxon>
        <taxon>Cytophagales</taxon>
        <taxon>Reichenbachiellaceae</taxon>
        <taxon>Reichenbachiella</taxon>
    </lineage>
</organism>
<dbReference type="STRING" id="156994.SAMN04488028_101261"/>
<feature type="chain" id="PRO_5012500290" evidence="1">
    <location>
        <begin position="21"/>
        <end position="182"/>
    </location>
</feature>
<evidence type="ECO:0000313" key="3">
    <source>
        <dbReference type="EMBL" id="SHJ48302.1"/>
    </source>
</evidence>
<dbReference type="AlphaFoldDB" id="A0A1M6JNT0"/>
<feature type="domain" description="Lipid/polyisoprenoid-binding YceI-like" evidence="2">
    <location>
        <begin position="49"/>
        <end position="180"/>
    </location>
</feature>
<gene>
    <name evidence="3" type="ORF">SAMN04488028_101261</name>
</gene>
<keyword evidence="4" id="KW-1185">Reference proteome</keyword>
<reference evidence="4" key="1">
    <citation type="submission" date="2016-11" db="EMBL/GenBank/DDBJ databases">
        <authorList>
            <person name="Varghese N."/>
            <person name="Submissions S."/>
        </authorList>
    </citation>
    <scope>NUCLEOTIDE SEQUENCE [LARGE SCALE GENOMIC DNA]</scope>
    <source>
        <strain evidence="4">DSM 26134</strain>
    </source>
</reference>
<name>A0A1M6JNT0_REIAG</name>